<dbReference type="PANTHER" id="PTHR42705:SF2">
    <property type="entry name" value="BIFUNCTIONAL NON-HOMOLOGOUS END JOINING PROTEIN LIGD"/>
    <property type="match status" value="1"/>
</dbReference>
<protein>
    <submittedName>
        <fullName evidence="2">Non-homologous end-joining DNA ligase</fullName>
        <ecNumber evidence="2">6.5.1.1</ecNumber>
    </submittedName>
</protein>
<keyword evidence="3" id="KW-1185">Reference proteome</keyword>
<name>A0ABX7RJQ6_9ACTN</name>
<dbReference type="Proteomes" id="UP000671836">
    <property type="component" value="Chromosome"/>
</dbReference>
<dbReference type="EC" id="6.5.1.1" evidence="2"/>
<feature type="domain" description="DNA ligase D polymerase" evidence="1">
    <location>
        <begin position="38"/>
        <end position="292"/>
    </location>
</feature>
<organism evidence="2 3">
    <name type="scientific">Streptomyces griseocarneus</name>
    <dbReference type="NCBI Taxonomy" id="51201"/>
    <lineage>
        <taxon>Bacteria</taxon>
        <taxon>Bacillati</taxon>
        <taxon>Actinomycetota</taxon>
        <taxon>Actinomycetes</taxon>
        <taxon>Kitasatosporales</taxon>
        <taxon>Streptomycetaceae</taxon>
        <taxon>Streptomyces</taxon>
    </lineage>
</organism>
<evidence type="ECO:0000313" key="3">
    <source>
        <dbReference type="Proteomes" id="UP000671836"/>
    </source>
</evidence>
<dbReference type="GO" id="GO:0003910">
    <property type="term" value="F:DNA ligase (ATP) activity"/>
    <property type="evidence" value="ECO:0007669"/>
    <property type="project" value="UniProtKB-EC"/>
</dbReference>
<dbReference type="EMBL" id="CP071595">
    <property type="protein sequence ID" value="QSY48499.1"/>
    <property type="molecule type" value="Genomic_DNA"/>
</dbReference>
<gene>
    <name evidence="2" type="primary">ligD</name>
    <name evidence="2" type="ORF">J3S04_25845</name>
</gene>
<evidence type="ECO:0000259" key="1">
    <source>
        <dbReference type="Pfam" id="PF21686"/>
    </source>
</evidence>
<keyword evidence="2" id="KW-0436">Ligase</keyword>
<dbReference type="NCBIfam" id="TIGR02778">
    <property type="entry name" value="ligD_pol"/>
    <property type="match status" value="1"/>
</dbReference>
<dbReference type="InterPro" id="IPR052171">
    <property type="entry name" value="NHEJ_LigD"/>
</dbReference>
<dbReference type="InterPro" id="IPR014145">
    <property type="entry name" value="LigD_pol_dom"/>
</dbReference>
<dbReference type="Gene3D" id="3.90.920.10">
    <property type="entry name" value="DNA primase, PRIM domain"/>
    <property type="match status" value="1"/>
</dbReference>
<sequence length="306" mass="32527">MSTSSERQSPERQVVEVEGRRLSLSHLDRVLFAASGHTKAQILRYYAAVAPAMLPHARGRAASFVRAPEGTGGESWVAKTPPNGSPRWVPRVPVRHKDGVAEQVMIDSMAALIAMANLGAYEVHVPQWTAEAGPDGHDRLVLDLDPGPGADLVVCCRVAQRLRQLLADDGLTAHPVVSGAKGLHLYAPVEAASGRATGHYAKRLATAMTNEHPGLVVVSMTKAERRGKVLIDWSQNASAKTTAAPYTVRLLPDRPGVAAPVTWDEVAACADPGDLAFTPEEVLDRLDAHGDPLAALAGNDTRAPLP</sequence>
<accession>A0ABX7RJQ6</accession>
<evidence type="ECO:0000313" key="2">
    <source>
        <dbReference type="EMBL" id="QSY48499.1"/>
    </source>
</evidence>
<dbReference type="PANTHER" id="PTHR42705">
    <property type="entry name" value="BIFUNCTIONAL NON-HOMOLOGOUS END JOINING PROTEIN LIGD"/>
    <property type="match status" value="1"/>
</dbReference>
<dbReference type="Pfam" id="PF21686">
    <property type="entry name" value="LigD_Prim-Pol"/>
    <property type="match status" value="1"/>
</dbReference>
<dbReference type="RefSeq" id="WP_086571094.1">
    <property type="nucleotide sequence ID" value="NZ_CP071595.1"/>
</dbReference>
<reference evidence="2 3" key="1">
    <citation type="submission" date="2021-03" db="EMBL/GenBank/DDBJ databases">
        <title>Streptomyces strains.</title>
        <authorList>
            <person name="Lund M.B."/>
            <person name="Toerring T."/>
        </authorList>
    </citation>
    <scope>NUCLEOTIDE SEQUENCE [LARGE SCALE GENOMIC DNA]</scope>
    <source>
        <strain evidence="2 3">KCC S-1010</strain>
    </source>
</reference>
<proteinExistence type="predicted"/>